<dbReference type="GO" id="GO:0008028">
    <property type="term" value="F:monocarboxylic acid transmembrane transporter activity"/>
    <property type="evidence" value="ECO:0007669"/>
    <property type="project" value="TreeGrafter"/>
</dbReference>
<keyword evidence="4" id="KW-1185">Reference proteome</keyword>
<dbReference type="Gene3D" id="1.20.1250.20">
    <property type="entry name" value="MFS general substrate transporter like domains"/>
    <property type="match status" value="1"/>
</dbReference>
<dbReference type="AlphaFoldDB" id="A0A6A4XEP2"/>
<feature type="compositionally biased region" description="Low complexity" evidence="1">
    <location>
        <begin position="62"/>
        <end position="73"/>
    </location>
</feature>
<keyword evidence="2" id="KW-0472">Membrane</keyword>
<feature type="transmembrane region" description="Helical" evidence="2">
    <location>
        <begin position="185"/>
        <end position="211"/>
    </location>
</feature>
<gene>
    <name evidence="3" type="primary">Slc16a12_2</name>
    <name evidence="3" type="ORF">FJT64_016472</name>
</gene>
<feature type="transmembrane region" description="Helical" evidence="2">
    <location>
        <begin position="161"/>
        <end position="179"/>
    </location>
</feature>
<feature type="transmembrane region" description="Helical" evidence="2">
    <location>
        <begin position="513"/>
        <end position="533"/>
    </location>
</feature>
<feature type="transmembrane region" description="Helical" evidence="2">
    <location>
        <begin position="130"/>
        <end position="149"/>
    </location>
</feature>
<dbReference type="EMBL" id="VIIS01000130">
    <property type="protein sequence ID" value="KAF0312862.1"/>
    <property type="molecule type" value="Genomic_DNA"/>
</dbReference>
<dbReference type="InterPro" id="IPR050327">
    <property type="entry name" value="Proton-linked_MCT"/>
</dbReference>
<comment type="caution">
    <text evidence="3">The sequence shown here is derived from an EMBL/GenBank/DDBJ whole genome shotgun (WGS) entry which is preliminary data.</text>
</comment>
<feature type="transmembrane region" description="Helical" evidence="2">
    <location>
        <begin position="250"/>
        <end position="268"/>
    </location>
</feature>
<reference evidence="3 4" key="1">
    <citation type="submission" date="2019-07" db="EMBL/GenBank/DDBJ databases">
        <title>Draft genome assembly of a fouling barnacle, Amphibalanus amphitrite (Darwin, 1854): The first reference genome for Thecostraca.</title>
        <authorList>
            <person name="Kim W."/>
        </authorList>
    </citation>
    <scope>NUCLEOTIDE SEQUENCE [LARGE SCALE GENOMIC DNA]</scope>
    <source>
        <strain evidence="3">SNU_AA5</strain>
        <tissue evidence="3">Soma without cirri and trophi</tissue>
    </source>
</reference>
<feature type="transmembrane region" description="Helical" evidence="2">
    <location>
        <begin position="91"/>
        <end position="118"/>
    </location>
</feature>
<proteinExistence type="predicted"/>
<dbReference type="OrthoDB" id="410267at2759"/>
<feature type="transmembrane region" description="Helical" evidence="2">
    <location>
        <begin position="218"/>
        <end position="238"/>
    </location>
</feature>
<keyword evidence="2" id="KW-1133">Transmembrane helix</keyword>
<dbReference type="CDD" id="cd17352">
    <property type="entry name" value="MFS_MCT_SLC16"/>
    <property type="match status" value="1"/>
</dbReference>
<dbReference type="InterPro" id="IPR011701">
    <property type="entry name" value="MFS"/>
</dbReference>
<dbReference type="Proteomes" id="UP000440578">
    <property type="component" value="Unassembled WGS sequence"/>
</dbReference>
<accession>A0A6A4XEP2</accession>
<evidence type="ECO:0000256" key="1">
    <source>
        <dbReference type="SAM" id="MobiDB-lite"/>
    </source>
</evidence>
<name>A0A6A4XEP2_AMPAM</name>
<dbReference type="InterPro" id="IPR036259">
    <property type="entry name" value="MFS_trans_sf"/>
</dbReference>
<evidence type="ECO:0000313" key="4">
    <source>
        <dbReference type="Proteomes" id="UP000440578"/>
    </source>
</evidence>
<protein>
    <submittedName>
        <fullName evidence="3">Monocarboxylate transporter 12</fullName>
    </submittedName>
</protein>
<keyword evidence="2" id="KW-0812">Transmembrane</keyword>
<feature type="region of interest" description="Disordered" evidence="1">
    <location>
        <begin position="1"/>
        <end position="30"/>
    </location>
</feature>
<evidence type="ECO:0000256" key="2">
    <source>
        <dbReference type="SAM" id="Phobius"/>
    </source>
</evidence>
<dbReference type="PANTHER" id="PTHR11360">
    <property type="entry name" value="MONOCARBOXYLATE TRANSPORTER"/>
    <property type="match status" value="1"/>
</dbReference>
<organism evidence="3 4">
    <name type="scientific">Amphibalanus amphitrite</name>
    <name type="common">Striped barnacle</name>
    <name type="synonym">Balanus amphitrite</name>
    <dbReference type="NCBI Taxonomy" id="1232801"/>
    <lineage>
        <taxon>Eukaryota</taxon>
        <taxon>Metazoa</taxon>
        <taxon>Ecdysozoa</taxon>
        <taxon>Arthropoda</taxon>
        <taxon>Crustacea</taxon>
        <taxon>Multicrustacea</taxon>
        <taxon>Cirripedia</taxon>
        <taxon>Thoracica</taxon>
        <taxon>Thoracicalcarea</taxon>
        <taxon>Balanomorpha</taxon>
        <taxon>Balanoidea</taxon>
        <taxon>Balanidae</taxon>
        <taxon>Amphibalaninae</taxon>
        <taxon>Amphibalanus</taxon>
    </lineage>
</organism>
<sequence>MERQTAPPAVTAHTASLTAGGRGTAAVPSSLHCTSPAISPQVRFQVTHSSSGRTERERRRTASSCSSRFSDVSSPDDDSLTLERHAPDGGWGWVVVAASFVVNMIADGIGFSFGVFFVEFLRSFGASKGTTAWLGSIFLALPLLLGPLASSLVDRFGCRRCTVAGSLLASAGFLLSYFANSMELLFVTFSILPGIGLSVCYVAAVVIVAYYFEQRRSLATGISVCGTGVGTFLFPPLVEHLLQEYGWRGALLVLSAILLNVAVCGMLMRDLDWTKRSRRERSSQCTLSADGDSERWTADSDSLPDVERLRGALAARPPAAEQLERLHSSALQLPTWLADGDLSPEVLNTIESNRSLRELVSRLYPQLLTERPAGLTTYQRLPADGGGINTSSPTGQGVPEGDELQGWHGLLDAESPAVLAGKSGGDRRLRHLLPPLSCDSAPSAAHLRSRRLRRQSTTYRGAMLNIQRYRPRAASCPDIYSTVTAAAGGDGEHYCSYLGGVCGTLRKMVDPAFFRLPGFVLFALSNFVLYMFYDVPYVYLADDAISRGASDEDASMLISVIGVSNVVGVVGDIRVVGDVRVADISVWAWGRINVDFEMMMNGFIET</sequence>
<feature type="region of interest" description="Disordered" evidence="1">
    <location>
        <begin position="44"/>
        <end position="80"/>
    </location>
</feature>
<evidence type="ECO:0000313" key="3">
    <source>
        <dbReference type="EMBL" id="KAF0312862.1"/>
    </source>
</evidence>
<dbReference type="SUPFAM" id="SSF103473">
    <property type="entry name" value="MFS general substrate transporter"/>
    <property type="match status" value="1"/>
</dbReference>
<dbReference type="PANTHER" id="PTHR11360:SF260">
    <property type="entry name" value="MFS DOMAIN-CONTAINING PROTEIN"/>
    <property type="match status" value="1"/>
</dbReference>
<dbReference type="Pfam" id="PF07690">
    <property type="entry name" value="MFS_1"/>
    <property type="match status" value="1"/>
</dbReference>